<dbReference type="EMBL" id="SJPS01000003">
    <property type="protein sequence ID" value="TWU27604.1"/>
    <property type="molecule type" value="Genomic_DNA"/>
</dbReference>
<keyword evidence="2" id="KW-1185">Reference proteome</keyword>
<protein>
    <submittedName>
        <fullName evidence="1">Uncharacterized protein</fullName>
    </submittedName>
</protein>
<dbReference type="Proteomes" id="UP000318437">
    <property type="component" value="Unassembled WGS sequence"/>
</dbReference>
<organism evidence="1 2">
    <name type="scientific">Bythopirellula polymerisocia</name>
    <dbReference type="NCBI Taxonomy" id="2528003"/>
    <lineage>
        <taxon>Bacteria</taxon>
        <taxon>Pseudomonadati</taxon>
        <taxon>Planctomycetota</taxon>
        <taxon>Planctomycetia</taxon>
        <taxon>Pirellulales</taxon>
        <taxon>Lacipirellulaceae</taxon>
        <taxon>Bythopirellula</taxon>
    </lineage>
</organism>
<reference evidence="1 2" key="1">
    <citation type="submission" date="2019-02" db="EMBL/GenBank/DDBJ databases">
        <title>Deep-cultivation of Planctomycetes and their phenomic and genomic characterization uncovers novel biology.</title>
        <authorList>
            <person name="Wiegand S."/>
            <person name="Jogler M."/>
            <person name="Boedeker C."/>
            <person name="Pinto D."/>
            <person name="Vollmers J."/>
            <person name="Rivas-Marin E."/>
            <person name="Kohn T."/>
            <person name="Peeters S.H."/>
            <person name="Heuer A."/>
            <person name="Rast P."/>
            <person name="Oberbeckmann S."/>
            <person name="Bunk B."/>
            <person name="Jeske O."/>
            <person name="Meyerdierks A."/>
            <person name="Storesund J.E."/>
            <person name="Kallscheuer N."/>
            <person name="Luecker S."/>
            <person name="Lage O.M."/>
            <person name="Pohl T."/>
            <person name="Merkel B.J."/>
            <person name="Hornburger P."/>
            <person name="Mueller R.-W."/>
            <person name="Bruemmer F."/>
            <person name="Labrenz M."/>
            <person name="Spormann A.M."/>
            <person name="Op Den Camp H."/>
            <person name="Overmann J."/>
            <person name="Amann R."/>
            <person name="Jetten M.S.M."/>
            <person name="Mascher T."/>
            <person name="Medema M.H."/>
            <person name="Devos D.P."/>
            <person name="Kaster A.-K."/>
            <person name="Ovreas L."/>
            <person name="Rohde M."/>
            <person name="Galperin M.Y."/>
            <person name="Jogler C."/>
        </authorList>
    </citation>
    <scope>NUCLEOTIDE SEQUENCE [LARGE SCALE GENOMIC DNA]</scope>
    <source>
        <strain evidence="1 2">Pla144</strain>
    </source>
</reference>
<comment type="caution">
    <text evidence="1">The sequence shown here is derived from an EMBL/GenBank/DDBJ whole genome shotgun (WGS) entry which is preliminary data.</text>
</comment>
<accession>A0A5C6CVB6</accession>
<name>A0A5C6CVB6_9BACT</name>
<proteinExistence type="predicted"/>
<sequence length="110" mass="11752">MTPASLAGFNPQTRFVNFTAGSIQSFEEKIFPRSSTSGTPVTNPASALPVYSTILRQLLIFQYGGKFRGENCQSASISAIQPPPPHFAPLASFAASDWGTGVDFDGYAFV</sequence>
<dbReference type="AlphaFoldDB" id="A0A5C6CVB6"/>
<gene>
    <name evidence="1" type="ORF">Pla144_23810</name>
</gene>
<evidence type="ECO:0000313" key="1">
    <source>
        <dbReference type="EMBL" id="TWU27604.1"/>
    </source>
</evidence>
<evidence type="ECO:0000313" key="2">
    <source>
        <dbReference type="Proteomes" id="UP000318437"/>
    </source>
</evidence>